<keyword evidence="5" id="KW-1185">Reference proteome</keyword>
<gene>
    <name evidence="4" type="ORF">CHLRE_05g232752v5</name>
</gene>
<dbReference type="GeneID" id="66053345"/>
<dbReference type="KEGG" id="cre:CHLRE_05g232752v5"/>
<feature type="transmembrane region" description="Helical" evidence="3">
    <location>
        <begin position="271"/>
        <end position="288"/>
    </location>
</feature>
<feature type="transmembrane region" description="Helical" evidence="3">
    <location>
        <begin position="234"/>
        <end position="251"/>
    </location>
</feature>
<accession>A0A2K3DRW2</accession>
<dbReference type="OrthoDB" id="2016421at2759"/>
<dbReference type="AlphaFoldDB" id="A0A2K3DRW2"/>
<protein>
    <submittedName>
        <fullName evidence="4">Uncharacterized protein</fullName>
    </submittedName>
</protein>
<dbReference type="InterPro" id="IPR014807">
    <property type="entry name" value="Coa1"/>
</dbReference>
<dbReference type="Pfam" id="PF08695">
    <property type="entry name" value="Coa1"/>
    <property type="match status" value="1"/>
</dbReference>
<sequence length="610" mass="61205">MASGSSVDASPHGWGVDARHGARFPSATASGAGPVALALGICASRRGGMGSLSRSLRSWTALRTAGAPLSSAAGGAVAGSGAAASAATALPAWACGAGAVGATTAAAAAGSHLRRAAGRFGGWRQPLPPTSLQPQHLQTNLQLLAKPAGSALHTAAASHERARLGLGLGWLPARRHMATGGAAAGGGAAAAAAKGAGAAAAAAGGAASALAKRLSGGRLGSALRLQVAAAWQSYGRLVYGGVAVLSVYLVWRLMYGVSNLFIELNNTLAEWGLLGLAVTVVVMGALYGRWRTAVNPAAVYRQAMVKLNTNAGVLEVMGAPLVGSDVRAYVVTGGGLYLSKSMRIKLRSRRIQMMFPLSGPERKGLVSLEAKRKAGRYDWRLLAVDLGPELQAALPAGGAHALSAAPPPRQPAAAGKEGGAEQAAAAAAARQQRVYIVGDAVAYGKGGVLGELRSPFLQALSNSRSYEVEDELEEELDELNVPPEHTGGAAGAAARGLAAAAAGLQSRVRAAAGDAAALLRKAGSPELSAVEGGAAAAAAAEAGAKVEAKAVKEEAKQQQREKEVVAKEEAVAKEEVRGVGEQAAAGKAATEGPSWWSRVRAVVSGPSEGK</sequence>
<proteinExistence type="predicted"/>
<dbReference type="Proteomes" id="UP000006906">
    <property type="component" value="Chromosome 5"/>
</dbReference>
<dbReference type="RefSeq" id="XP_042924553.1">
    <property type="nucleotide sequence ID" value="XM_043062162.1"/>
</dbReference>
<keyword evidence="3" id="KW-0472">Membrane</keyword>
<dbReference type="PANTHER" id="PTHR36354">
    <property type="entry name" value="IMPORT INNER MEMBRANE TRANSLOCASE SUBUNIT"/>
    <property type="match status" value="1"/>
</dbReference>
<dbReference type="Gramene" id="PNW83273">
    <property type="protein sequence ID" value="PNW83273"/>
    <property type="gene ID" value="CHLRE_05g232752v5"/>
</dbReference>
<dbReference type="InParanoid" id="A0A2K3DRW2"/>
<evidence type="ECO:0000256" key="3">
    <source>
        <dbReference type="SAM" id="Phobius"/>
    </source>
</evidence>
<evidence type="ECO:0000256" key="1">
    <source>
        <dbReference type="SAM" id="Coils"/>
    </source>
</evidence>
<dbReference type="PANTHER" id="PTHR36354:SF2">
    <property type="entry name" value="IMPORT INNER MEMBRANE TRANSLOCASE SUBUNIT"/>
    <property type="match status" value="1"/>
</dbReference>
<feature type="coiled-coil region" evidence="1">
    <location>
        <begin position="541"/>
        <end position="575"/>
    </location>
</feature>
<keyword evidence="3" id="KW-0812">Transmembrane</keyword>
<name>A0A2K3DRW2_CHLRE</name>
<reference evidence="4 5" key="1">
    <citation type="journal article" date="2007" name="Science">
        <title>The Chlamydomonas genome reveals the evolution of key animal and plant functions.</title>
        <authorList>
            <person name="Merchant S.S."/>
            <person name="Prochnik S.E."/>
            <person name="Vallon O."/>
            <person name="Harris E.H."/>
            <person name="Karpowicz S.J."/>
            <person name="Witman G.B."/>
            <person name="Terry A."/>
            <person name="Salamov A."/>
            <person name="Fritz-Laylin L.K."/>
            <person name="Marechal-Drouard L."/>
            <person name="Marshall W.F."/>
            <person name="Qu L.H."/>
            <person name="Nelson D.R."/>
            <person name="Sanderfoot A.A."/>
            <person name="Spalding M.H."/>
            <person name="Kapitonov V.V."/>
            <person name="Ren Q."/>
            <person name="Ferris P."/>
            <person name="Lindquist E."/>
            <person name="Shapiro H."/>
            <person name="Lucas S.M."/>
            <person name="Grimwood J."/>
            <person name="Schmutz J."/>
            <person name="Cardol P."/>
            <person name="Cerutti H."/>
            <person name="Chanfreau G."/>
            <person name="Chen C.L."/>
            <person name="Cognat V."/>
            <person name="Croft M.T."/>
            <person name="Dent R."/>
            <person name="Dutcher S."/>
            <person name="Fernandez E."/>
            <person name="Fukuzawa H."/>
            <person name="Gonzalez-Ballester D."/>
            <person name="Gonzalez-Halphen D."/>
            <person name="Hallmann A."/>
            <person name="Hanikenne M."/>
            <person name="Hippler M."/>
            <person name="Inwood W."/>
            <person name="Jabbari K."/>
            <person name="Kalanon M."/>
            <person name="Kuras R."/>
            <person name="Lefebvre P.A."/>
            <person name="Lemaire S.D."/>
            <person name="Lobanov A.V."/>
            <person name="Lohr M."/>
            <person name="Manuell A."/>
            <person name="Meier I."/>
            <person name="Mets L."/>
            <person name="Mittag M."/>
            <person name="Mittelmeier T."/>
            <person name="Moroney J.V."/>
            <person name="Moseley J."/>
            <person name="Napoli C."/>
            <person name="Nedelcu A.M."/>
            <person name="Niyogi K."/>
            <person name="Novoselov S.V."/>
            <person name="Paulsen I.T."/>
            <person name="Pazour G."/>
            <person name="Purton S."/>
            <person name="Ral J.P."/>
            <person name="Riano-Pachon D.M."/>
            <person name="Riekhof W."/>
            <person name="Rymarquis L."/>
            <person name="Schroda M."/>
            <person name="Stern D."/>
            <person name="Umen J."/>
            <person name="Willows R."/>
            <person name="Wilson N."/>
            <person name="Zimmer S.L."/>
            <person name="Allmer J."/>
            <person name="Balk J."/>
            <person name="Bisova K."/>
            <person name="Chen C.J."/>
            <person name="Elias M."/>
            <person name="Gendler K."/>
            <person name="Hauser C."/>
            <person name="Lamb M.R."/>
            <person name="Ledford H."/>
            <person name="Long J.C."/>
            <person name="Minagawa J."/>
            <person name="Page M.D."/>
            <person name="Pan J."/>
            <person name="Pootakham W."/>
            <person name="Roje S."/>
            <person name="Rose A."/>
            <person name="Stahlberg E."/>
            <person name="Terauchi A.M."/>
            <person name="Yang P."/>
            <person name="Ball S."/>
            <person name="Bowler C."/>
            <person name="Dieckmann C.L."/>
            <person name="Gladyshev V.N."/>
            <person name="Green P."/>
            <person name="Jorgensen R."/>
            <person name="Mayfield S."/>
            <person name="Mueller-Roeber B."/>
            <person name="Rajamani S."/>
            <person name="Sayre R.T."/>
            <person name="Brokstein P."/>
            <person name="Dubchak I."/>
            <person name="Goodstein D."/>
            <person name="Hornick L."/>
            <person name="Huang Y.W."/>
            <person name="Jhaveri J."/>
            <person name="Luo Y."/>
            <person name="Martinez D."/>
            <person name="Ngau W.C."/>
            <person name="Otillar B."/>
            <person name="Poliakov A."/>
            <person name="Porter A."/>
            <person name="Szajkowski L."/>
            <person name="Werner G."/>
            <person name="Zhou K."/>
            <person name="Grigoriev I.V."/>
            <person name="Rokhsar D.S."/>
            <person name="Grossman A.R."/>
        </authorList>
    </citation>
    <scope>NUCLEOTIDE SEQUENCE [LARGE SCALE GENOMIC DNA]</scope>
    <source>
        <strain evidence="5">CC-503</strain>
    </source>
</reference>
<evidence type="ECO:0000313" key="4">
    <source>
        <dbReference type="EMBL" id="PNW83273.1"/>
    </source>
</evidence>
<feature type="region of interest" description="Disordered" evidence="2">
    <location>
        <begin position="399"/>
        <end position="418"/>
    </location>
</feature>
<organism evidence="4 5">
    <name type="scientific">Chlamydomonas reinhardtii</name>
    <name type="common">Chlamydomonas smithii</name>
    <dbReference type="NCBI Taxonomy" id="3055"/>
    <lineage>
        <taxon>Eukaryota</taxon>
        <taxon>Viridiplantae</taxon>
        <taxon>Chlorophyta</taxon>
        <taxon>core chlorophytes</taxon>
        <taxon>Chlorophyceae</taxon>
        <taxon>CS clade</taxon>
        <taxon>Chlamydomonadales</taxon>
        <taxon>Chlamydomonadaceae</taxon>
        <taxon>Chlamydomonas</taxon>
    </lineage>
</organism>
<dbReference type="EMBL" id="CM008966">
    <property type="protein sequence ID" value="PNW83273.1"/>
    <property type="molecule type" value="Genomic_DNA"/>
</dbReference>
<keyword evidence="3" id="KW-1133">Transmembrane helix</keyword>
<keyword evidence="1" id="KW-0175">Coiled coil</keyword>
<evidence type="ECO:0000256" key="2">
    <source>
        <dbReference type="SAM" id="MobiDB-lite"/>
    </source>
</evidence>
<evidence type="ECO:0000313" key="5">
    <source>
        <dbReference type="Proteomes" id="UP000006906"/>
    </source>
</evidence>
<feature type="region of interest" description="Disordered" evidence="2">
    <location>
        <begin position="576"/>
        <end position="595"/>
    </location>
</feature>